<evidence type="ECO:0000256" key="5">
    <source>
        <dbReference type="SAM" id="MobiDB-lite"/>
    </source>
</evidence>
<evidence type="ECO:0000256" key="3">
    <source>
        <dbReference type="ARBA" id="ARBA00023163"/>
    </source>
</evidence>
<evidence type="ECO:0000313" key="7">
    <source>
        <dbReference type="EMBL" id="KAE8655815.1"/>
    </source>
</evidence>
<dbReference type="Pfam" id="PF00224">
    <property type="entry name" value="PK"/>
    <property type="match status" value="1"/>
</dbReference>
<dbReference type="PANTHER" id="PTHR31499:SF80">
    <property type="entry name" value="HTH MYB-TYPE DOMAIN-CONTAINING PROTEIN"/>
    <property type="match status" value="1"/>
</dbReference>
<dbReference type="PANTHER" id="PTHR31499">
    <property type="entry name" value="MYB FAMILY TRANSCRIPTION FACTOR PHL11"/>
    <property type="match status" value="1"/>
</dbReference>
<keyword evidence="2" id="KW-0805">Transcription regulation</keyword>
<dbReference type="AlphaFoldDB" id="A0A6A2WIJ2"/>
<feature type="compositionally biased region" description="Low complexity" evidence="5">
    <location>
        <begin position="13"/>
        <end position="24"/>
    </location>
</feature>
<dbReference type="InterPro" id="IPR046955">
    <property type="entry name" value="PHR1-like"/>
</dbReference>
<dbReference type="GO" id="GO:0003677">
    <property type="term" value="F:DNA binding"/>
    <property type="evidence" value="ECO:0007669"/>
    <property type="project" value="InterPro"/>
</dbReference>
<protein>
    <recommendedName>
        <fullName evidence="6">Pyruvate kinase barrel domain-containing protein</fullName>
    </recommendedName>
</protein>
<dbReference type="Proteomes" id="UP000436088">
    <property type="component" value="Unassembled WGS sequence"/>
</dbReference>
<evidence type="ECO:0000259" key="6">
    <source>
        <dbReference type="Pfam" id="PF00224"/>
    </source>
</evidence>
<feature type="region of interest" description="Disordered" evidence="5">
    <location>
        <begin position="1"/>
        <end position="30"/>
    </location>
</feature>
<dbReference type="GO" id="GO:0003700">
    <property type="term" value="F:DNA-binding transcription factor activity"/>
    <property type="evidence" value="ECO:0007669"/>
    <property type="project" value="InterPro"/>
</dbReference>
<feature type="domain" description="Pyruvate kinase barrel" evidence="6">
    <location>
        <begin position="27"/>
        <end position="89"/>
    </location>
</feature>
<dbReference type="Gene3D" id="1.10.10.60">
    <property type="entry name" value="Homeodomain-like"/>
    <property type="match status" value="1"/>
</dbReference>
<keyword evidence="8" id="KW-1185">Reference proteome</keyword>
<accession>A0A6A2WIJ2</accession>
<evidence type="ECO:0000256" key="4">
    <source>
        <dbReference type="ARBA" id="ARBA00023242"/>
    </source>
</evidence>
<keyword evidence="4" id="KW-0539">Nucleus</keyword>
<comment type="subcellular location">
    <subcellularLocation>
        <location evidence="1">Nucleus</location>
    </subcellularLocation>
</comment>
<dbReference type="GO" id="GO:0005634">
    <property type="term" value="C:nucleus"/>
    <property type="evidence" value="ECO:0007669"/>
    <property type="project" value="UniProtKB-SubCell"/>
</dbReference>
<dbReference type="GO" id="GO:0004743">
    <property type="term" value="F:pyruvate kinase activity"/>
    <property type="evidence" value="ECO:0007669"/>
    <property type="project" value="InterPro"/>
</dbReference>
<dbReference type="GO" id="GO:0000287">
    <property type="term" value="F:magnesium ion binding"/>
    <property type="evidence" value="ECO:0007669"/>
    <property type="project" value="InterPro"/>
</dbReference>
<reference evidence="7" key="1">
    <citation type="submission" date="2019-09" db="EMBL/GenBank/DDBJ databases">
        <title>Draft genome information of white flower Hibiscus syriacus.</title>
        <authorList>
            <person name="Kim Y.-M."/>
        </authorList>
    </citation>
    <scope>NUCLEOTIDE SEQUENCE [LARGE SCALE GENOMIC DNA]</scope>
    <source>
        <strain evidence="7">YM2019G1</strain>
    </source>
</reference>
<dbReference type="UniPathway" id="UPA00109">
    <property type="reaction ID" value="UER00188"/>
</dbReference>
<name>A0A6A2WIJ2_HIBSY</name>
<dbReference type="NCBIfam" id="TIGR01557">
    <property type="entry name" value="myb_SHAQKYF"/>
    <property type="match status" value="1"/>
</dbReference>
<evidence type="ECO:0000256" key="1">
    <source>
        <dbReference type="ARBA" id="ARBA00004123"/>
    </source>
</evidence>
<keyword evidence="3" id="KW-0804">Transcription</keyword>
<dbReference type="InterPro" id="IPR015793">
    <property type="entry name" value="Pyrv_Knase_brl"/>
</dbReference>
<evidence type="ECO:0000256" key="2">
    <source>
        <dbReference type="ARBA" id="ARBA00023015"/>
    </source>
</evidence>
<dbReference type="EMBL" id="VEPZ02001775">
    <property type="protein sequence ID" value="KAE8655815.1"/>
    <property type="molecule type" value="Genomic_DNA"/>
</dbReference>
<dbReference type="InterPro" id="IPR009057">
    <property type="entry name" value="Homeodomain-like_sf"/>
</dbReference>
<organism evidence="7 8">
    <name type="scientific">Hibiscus syriacus</name>
    <name type="common">Rose of Sharon</name>
    <dbReference type="NCBI Taxonomy" id="106335"/>
    <lineage>
        <taxon>Eukaryota</taxon>
        <taxon>Viridiplantae</taxon>
        <taxon>Streptophyta</taxon>
        <taxon>Embryophyta</taxon>
        <taxon>Tracheophyta</taxon>
        <taxon>Spermatophyta</taxon>
        <taxon>Magnoliopsida</taxon>
        <taxon>eudicotyledons</taxon>
        <taxon>Gunneridae</taxon>
        <taxon>Pentapetalae</taxon>
        <taxon>rosids</taxon>
        <taxon>malvids</taxon>
        <taxon>Malvales</taxon>
        <taxon>Malvaceae</taxon>
        <taxon>Malvoideae</taxon>
        <taxon>Hibiscus</taxon>
    </lineage>
</organism>
<dbReference type="GO" id="GO:0030955">
    <property type="term" value="F:potassium ion binding"/>
    <property type="evidence" value="ECO:0007669"/>
    <property type="project" value="InterPro"/>
</dbReference>
<proteinExistence type="predicted"/>
<dbReference type="SUPFAM" id="SSF51621">
    <property type="entry name" value="Phosphoenolpyruvate/pyruvate domain"/>
    <property type="match status" value="1"/>
</dbReference>
<sequence>MTQDVEMKEQPAPSNSVTSSSPSTLHLGTLGPRSRSVDVISGCLKAGMSVARFDFLWHDPKCHQETLENLNAAVKLTKKICAVGATPKGVLKLMKLEGLTIYHVKSHLQKYRTSRYRPETSEAVDSNKEWKPKVISSNFGKGSGTAGASDVPTSSVEAIAHSQLVSRVLDSEEATSKLQKKLEELHLPQRRHV</sequence>
<dbReference type="InterPro" id="IPR006447">
    <property type="entry name" value="Myb_dom_plants"/>
</dbReference>
<gene>
    <name evidence="7" type="ORF">F3Y22_tig00117017pilonHSYRG00465</name>
</gene>
<dbReference type="SUPFAM" id="SSF46689">
    <property type="entry name" value="Homeodomain-like"/>
    <property type="match status" value="1"/>
</dbReference>
<evidence type="ECO:0000313" key="8">
    <source>
        <dbReference type="Proteomes" id="UP000436088"/>
    </source>
</evidence>
<comment type="caution">
    <text evidence="7">The sequence shown here is derived from an EMBL/GenBank/DDBJ whole genome shotgun (WGS) entry which is preliminary data.</text>
</comment>
<dbReference type="InterPro" id="IPR015813">
    <property type="entry name" value="Pyrv/PenolPyrv_kinase-like_dom"/>
</dbReference>